<evidence type="ECO:0000313" key="2">
    <source>
        <dbReference type="EMBL" id="MEJ8810966.1"/>
    </source>
</evidence>
<name>A0ABU8VBH9_9BURK</name>
<dbReference type="InterPro" id="IPR023606">
    <property type="entry name" value="CoA-Trfase_III_dom_1_sf"/>
</dbReference>
<evidence type="ECO:0000256" key="1">
    <source>
        <dbReference type="ARBA" id="ARBA00022679"/>
    </source>
</evidence>
<dbReference type="Gene3D" id="3.30.1540.10">
    <property type="entry name" value="formyl-coa transferase, domain 3"/>
    <property type="match status" value="1"/>
</dbReference>
<reference evidence="2 3" key="1">
    <citation type="submission" date="2024-03" db="EMBL/GenBank/DDBJ databases">
        <title>Novel species of the genus Variovorax.</title>
        <authorList>
            <person name="Liu Q."/>
            <person name="Xin Y.-H."/>
        </authorList>
    </citation>
    <scope>NUCLEOTIDE SEQUENCE [LARGE SCALE GENOMIC DNA]</scope>
    <source>
        <strain evidence="2 3">KACC 18899</strain>
    </source>
</reference>
<dbReference type="EMBL" id="JBBKZU010000003">
    <property type="protein sequence ID" value="MEJ8810966.1"/>
    <property type="molecule type" value="Genomic_DNA"/>
</dbReference>
<keyword evidence="3" id="KW-1185">Reference proteome</keyword>
<dbReference type="Pfam" id="PF02515">
    <property type="entry name" value="CoA_transf_3"/>
    <property type="match status" value="1"/>
</dbReference>
<dbReference type="InterPro" id="IPR050483">
    <property type="entry name" value="CoA-transferase_III_domain"/>
</dbReference>
<dbReference type="Proteomes" id="UP001365846">
    <property type="component" value="Unassembled WGS sequence"/>
</dbReference>
<proteinExistence type="predicted"/>
<sequence>MRPLEGITVLTLEHAIAAPFCTRQLADLGARVIKVERPGSGDFARAYDQRVHGLASHFVWTNRSKESLTLDVKHPKGQEILQRLVVEADVLVQNLAPGAAARLGLSFEALSPTHQGLIVCDISGYGDDANKPGPYRDSKAYDLLIQSESGFLSVTGTPQDMAKAGCSIADISAGMYAYSNILAALLQRGKTGKGCRIDVSMLESMVEWMSFPMYYAFEGADPPPRAGAAHATIYPYGPFPAGDGKLVMLGLQNEREWQVFCAKVLEQPGLATDARFASNTSRTASRDALREIIVQAFAPFTAAQIMKRLDDAQIATAQVNTMHDVWNHPQLKARERWTEVGTGAGPIPALQPPGVPREWHARMDAVPTLGQHTDAILAECGYDEATIATLRSEGAV</sequence>
<keyword evidence="1" id="KW-0808">Transferase</keyword>
<evidence type="ECO:0000313" key="3">
    <source>
        <dbReference type="Proteomes" id="UP001365846"/>
    </source>
</evidence>
<dbReference type="InterPro" id="IPR044855">
    <property type="entry name" value="CoA-Trfase_III_dom3_sf"/>
</dbReference>
<organism evidence="2 3">
    <name type="scientific">Variovorax ureilyticus</name>
    <dbReference type="NCBI Taxonomy" id="1836198"/>
    <lineage>
        <taxon>Bacteria</taxon>
        <taxon>Pseudomonadati</taxon>
        <taxon>Pseudomonadota</taxon>
        <taxon>Betaproteobacteria</taxon>
        <taxon>Burkholderiales</taxon>
        <taxon>Comamonadaceae</taxon>
        <taxon>Variovorax</taxon>
    </lineage>
</organism>
<comment type="caution">
    <text evidence="2">The sequence shown here is derived from an EMBL/GenBank/DDBJ whole genome shotgun (WGS) entry which is preliminary data.</text>
</comment>
<dbReference type="InterPro" id="IPR003673">
    <property type="entry name" value="CoA-Trfase_fam_III"/>
</dbReference>
<dbReference type="PANTHER" id="PTHR48207:SF3">
    <property type="entry name" value="SUCCINATE--HYDROXYMETHYLGLUTARATE COA-TRANSFERASE"/>
    <property type="match status" value="1"/>
</dbReference>
<accession>A0ABU8VBH9</accession>
<protein>
    <submittedName>
        <fullName evidence="2">CaiB/BaiF CoA-transferase family protein</fullName>
    </submittedName>
</protein>
<dbReference type="SUPFAM" id="SSF89796">
    <property type="entry name" value="CoA-transferase family III (CaiB/BaiF)"/>
    <property type="match status" value="1"/>
</dbReference>
<gene>
    <name evidence="2" type="ORF">WKW77_07780</name>
</gene>
<dbReference type="RefSeq" id="WP_340356285.1">
    <property type="nucleotide sequence ID" value="NZ_JBBKZU010000003.1"/>
</dbReference>
<dbReference type="Gene3D" id="3.40.50.10540">
    <property type="entry name" value="Crotonobetainyl-coa:carnitine coa-transferase, domain 1"/>
    <property type="match status" value="1"/>
</dbReference>
<dbReference type="PANTHER" id="PTHR48207">
    <property type="entry name" value="SUCCINATE--HYDROXYMETHYLGLUTARATE COA-TRANSFERASE"/>
    <property type="match status" value="1"/>
</dbReference>